<organism evidence="6 7">
    <name type="scientific">Campylobacter concisus</name>
    <dbReference type="NCBI Taxonomy" id="199"/>
    <lineage>
        <taxon>Bacteria</taxon>
        <taxon>Pseudomonadati</taxon>
        <taxon>Campylobacterota</taxon>
        <taxon>Epsilonproteobacteria</taxon>
        <taxon>Campylobacterales</taxon>
        <taxon>Campylobacteraceae</taxon>
        <taxon>Campylobacter</taxon>
    </lineage>
</organism>
<dbReference type="AlphaFoldDB" id="A0A1Y5N684"/>
<dbReference type="GO" id="GO:0016853">
    <property type="term" value="F:isomerase activity"/>
    <property type="evidence" value="ECO:0007669"/>
    <property type="project" value="UniProtKB-UniRule"/>
</dbReference>
<accession>A0A1Y5N684</accession>
<dbReference type="RefSeq" id="WP_087586829.1">
    <property type="nucleotide sequence ID" value="NZ_CABMKP010000022.1"/>
</dbReference>
<dbReference type="PANTHER" id="PTHR35530:SF1">
    <property type="entry name" value="2-HYDROXYMUCONATE TAUTOMERASE"/>
    <property type="match status" value="1"/>
</dbReference>
<keyword evidence="2 4" id="KW-0413">Isomerase</keyword>
<evidence type="ECO:0000313" key="6">
    <source>
        <dbReference type="EMBL" id="OUT16370.1"/>
    </source>
</evidence>
<evidence type="ECO:0000259" key="5">
    <source>
        <dbReference type="Pfam" id="PF01361"/>
    </source>
</evidence>
<proteinExistence type="inferred from homology"/>
<evidence type="ECO:0000313" key="7">
    <source>
        <dbReference type="Proteomes" id="UP000196534"/>
    </source>
</evidence>
<comment type="caution">
    <text evidence="6">The sequence shown here is derived from an EMBL/GenBank/DDBJ whole genome shotgun (WGS) entry which is preliminary data.</text>
</comment>
<dbReference type="EMBL" id="NDYR01000022">
    <property type="protein sequence ID" value="OUT16370.1"/>
    <property type="molecule type" value="Genomic_DNA"/>
</dbReference>
<name>A0A1Y5N684_9BACT</name>
<dbReference type="Gene3D" id="3.30.429.10">
    <property type="entry name" value="Macrophage Migration Inhibitory Factor"/>
    <property type="match status" value="1"/>
</dbReference>
<evidence type="ECO:0000256" key="3">
    <source>
        <dbReference type="PIRSR" id="PIRSR618191-1"/>
    </source>
</evidence>
<dbReference type="Proteomes" id="UP000196534">
    <property type="component" value="Unassembled WGS sequence"/>
</dbReference>
<gene>
    <name evidence="6" type="ORF">B9N61_09270</name>
</gene>
<dbReference type="NCBIfam" id="TIGR00013">
    <property type="entry name" value="taut"/>
    <property type="match status" value="1"/>
</dbReference>
<feature type="active site" description="Proton acceptor; via imino nitrogen" evidence="3">
    <location>
        <position position="2"/>
    </location>
</feature>
<dbReference type="Pfam" id="PF01361">
    <property type="entry name" value="Tautomerase"/>
    <property type="match status" value="1"/>
</dbReference>
<dbReference type="SUPFAM" id="SSF55331">
    <property type="entry name" value="Tautomerase/MIF"/>
    <property type="match status" value="1"/>
</dbReference>
<dbReference type="InterPro" id="IPR018191">
    <property type="entry name" value="4-OT"/>
</dbReference>
<sequence length="67" mass="7473">MPYVNIKIAGPEPTKEQKDQVFQEVTDTLVRVLGKKKESIMIFLETHDASNIGVAGESVENKRKGTK</sequence>
<dbReference type="EC" id="5.3.2.-" evidence="4"/>
<dbReference type="InterPro" id="IPR014347">
    <property type="entry name" value="Tautomerase/MIF_sf"/>
</dbReference>
<evidence type="ECO:0000256" key="2">
    <source>
        <dbReference type="ARBA" id="ARBA00023235"/>
    </source>
</evidence>
<evidence type="ECO:0000256" key="4">
    <source>
        <dbReference type="RuleBase" id="RU362032"/>
    </source>
</evidence>
<dbReference type="InterPro" id="IPR004370">
    <property type="entry name" value="4-OT-like_dom"/>
</dbReference>
<reference evidence="6 7" key="1">
    <citation type="submission" date="2017-04" db="EMBL/GenBank/DDBJ databases">
        <title>Complete genome of Campylobacter concisus ATCC 33237T and draft genomes for an additional eight well characterized C. concisus strains.</title>
        <authorList>
            <person name="Cornelius A.J."/>
            <person name="Miller W.G."/>
            <person name="Lastovica A.J."/>
            <person name="On S.L."/>
            <person name="French N.P."/>
            <person name="Vandenberg O."/>
            <person name="Biggs P.J."/>
        </authorList>
    </citation>
    <scope>NUCLEOTIDE SEQUENCE [LARGE SCALE GENOMIC DNA]</scope>
    <source>
        <strain evidence="6 7">Lasto205.94</strain>
    </source>
</reference>
<comment type="similarity">
    <text evidence="1 4">Belongs to the 4-oxalocrotonate tautomerase family.</text>
</comment>
<dbReference type="PANTHER" id="PTHR35530">
    <property type="entry name" value="TAUTOMERASE-RELATED"/>
    <property type="match status" value="1"/>
</dbReference>
<evidence type="ECO:0000256" key="1">
    <source>
        <dbReference type="ARBA" id="ARBA00006723"/>
    </source>
</evidence>
<feature type="domain" description="4-oxalocrotonate tautomerase-like" evidence="5">
    <location>
        <begin position="2"/>
        <end position="60"/>
    </location>
</feature>
<protein>
    <recommendedName>
        <fullName evidence="4">Tautomerase</fullName>
        <ecNumber evidence="4">5.3.2.-</ecNumber>
    </recommendedName>
</protein>